<dbReference type="EMBL" id="JBHTJG010000003">
    <property type="protein sequence ID" value="MFD0946281.1"/>
    <property type="molecule type" value="Genomic_DNA"/>
</dbReference>
<proteinExistence type="predicted"/>
<evidence type="ECO:0000313" key="2">
    <source>
        <dbReference type="Proteomes" id="UP001596977"/>
    </source>
</evidence>
<protein>
    <recommendedName>
        <fullName evidence="3">ArsR family transcriptional regulator</fullName>
    </recommendedName>
</protein>
<comment type="caution">
    <text evidence="1">The sequence shown here is derived from an EMBL/GenBank/DDBJ whole genome shotgun (WGS) entry which is preliminary data.</text>
</comment>
<evidence type="ECO:0008006" key="3">
    <source>
        <dbReference type="Google" id="ProtNLM"/>
    </source>
</evidence>
<name>A0ABW3H9E0_9SPHN</name>
<evidence type="ECO:0000313" key="1">
    <source>
        <dbReference type="EMBL" id="MFD0946281.1"/>
    </source>
</evidence>
<dbReference type="RefSeq" id="WP_264943653.1">
    <property type="nucleotide sequence ID" value="NZ_JAPDRA010000003.1"/>
</dbReference>
<accession>A0ABW3H9E0</accession>
<organism evidence="1 2">
    <name type="scientific">Sphingomonas canadensis</name>
    <dbReference type="NCBI Taxonomy" id="1219257"/>
    <lineage>
        <taxon>Bacteria</taxon>
        <taxon>Pseudomonadati</taxon>
        <taxon>Pseudomonadota</taxon>
        <taxon>Alphaproteobacteria</taxon>
        <taxon>Sphingomonadales</taxon>
        <taxon>Sphingomonadaceae</taxon>
        <taxon>Sphingomonas</taxon>
    </lineage>
</organism>
<keyword evidence="2" id="KW-1185">Reference proteome</keyword>
<sequence length="100" mass="10876">MNYAEETDAIRRLAILKLLIEDGGQGNDSTLLTAMRAIGHVQYMDQPAIRRLMRELAERDCATVEMVRDTVMVARITERGRMAAAGHAAIGGIASPHAGL</sequence>
<dbReference type="Proteomes" id="UP001596977">
    <property type="component" value="Unassembled WGS sequence"/>
</dbReference>
<gene>
    <name evidence="1" type="ORF">ACFQ1E_08035</name>
</gene>
<reference evidence="2" key="1">
    <citation type="journal article" date="2019" name="Int. J. Syst. Evol. Microbiol.">
        <title>The Global Catalogue of Microorganisms (GCM) 10K type strain sequencing project: providing services to taxonomists for standard genome sequencing and annotation.</title>
        <authorList>
            <consortium name="The Broad Institute Genomics Platform"/>
            <consortium name="The Broad Institute Genome Sequencing Center for Infectious Disease"/>
            <person name="Wu L."/>
            <person name="Ma J."/>
        </authorList>
    </citation>
    <scope>NUCLEOTIDE SEQUENCE [LARGE SCALE GENOMIC DNA]</scope>
    <source>
        <strain evidence="2">CCUG 62982</strain>
    </source>
</reference>